<dbReference type="OrthoDB" id="291334at2"/>
<keyword evidence="2" id="KW-1185">Reference proteome</keyword>
<dbReference type="RefSeq" id="WP_076762116.1">
    <property type="nucleotide sequence ID" value="NZ_JARMMK010000003.1"/>
</dbReference>
<proteinExistence type="predicted"/>
<evidence type="ECO:0008006" key="3">
    <source>
        <dbReference type="Google" id="ProtNLM"/>
    </source>
</evidence>
<reference evidence="1 2" key="1">
    <citation type="submission" date="2017-01" db="EMBL/GenBank/DDBJ databases">
        <title>Bacillus phylogenomics.</title>
        <authorList>
            <person name="Dunlap C."/>
        </authorList>
    </citation>
    <scope>NUCLEOTIDE SEQUENCE [LARGE SCALE GENOMIC DNA]</scope>
    <source>
        <strain evidence="1 2">NRRL B-41282</strain>
    </source>
</reference>
<dbReference type="AlphaFoldDB" id="A0A1R1RSB5"/>
<organism evidence="1 2">
    <name type="scientific">Bacillus swezeyi</name>
    <dbReference type="NCBI Taxonomy" id="1925020"/>
    <lineage>
        <taxon>Bacteria</taxon>
        <taxon>Bacillati</taxon>
        <taxon>Bacillota</taxon>
        <taxon>Bacilli</taxon>
        <taxon>Bacillales</taxon>
        <taxon>Bacillaceae</taxon>
        <taxon>Bacillus</taxon>
    </lineage>
</organism>
<accession>A0A1R1QBN3</accession>
<dbReference type="Proteomes" id="UP000187367">
    <property type="component" value="Unassembled WGS sequence"/>
</dbReference>
<protein>
    <recommendedName>
        <fullName evidence="3">DUF2278 family protein</fullName>
    </recommendedName>
</protein>
<dbReference type="InterPro" id="IPR019268">
    <property type="entry name" value="DUF2278"/>
</dbReference>
<dbReference type="EMBL" id="MTJL01000041">
    <property type="protein sequence ID" value="OMI00376.1"/>
    <property type="molecule type" value="Genomic_DNA"/>
</dbReference>
<evidence type="ECO:0000313" key="2">
    <source>
        <dbReference type="Proteomes" id="UP000187367"/>
    </source>
</evidence>
<dbReference type="Pfam" id="PF10042">
    <property type="entry name" value="DUF2278"/>
    <property type="match status" value="1"/>
</dbReference>
<comment type="caution">
    <text evidence="1">The sequence shown here is derived from an EMBL/GenBank/DDBJ whole genome shotgun (WGS) entry which is preliminary data.</text>
</comment>
<name>A0A1R1RSB5_9BACI</name>
<gene>
    <name evidence="1" type="ORF">BW143_18460</name>
</gene>
<accession>A0A1R1RSB5</accession>
<sequence>MTVENYGVLKGIVHDTKREVDFDTPHYQVDVIGENNTHYRCAINVMSSSAQSEVLYYADDHFNASEITHLQNLQNGYTSLHEDAANHRIALDYVRGHLFDPAKMIPLPHEVTGENNDLNDFIEKYMTKAKKESAPVYIYGSKFGPENQKDKIFGFEPTNGMHNIHMNQGNSGRWKKDNGIYHDGGIFIQFHDDWVAIFLAFLTQSWCTDKKGDPIKFCGFTEPHKEYE</sequence>
<evidence type="ECO:0000313" key="1">
    <source>
        <dbReference type="EMBL" id="OMI00376.1"/>
    </source>
</evidence>